<evidence type="ECO:0000259" key="2">
    <source>
        <dbReference type="PROSITE" id="PS50848"/>
    </source>
</evidence>
<keyword evidence="1" id="KW-0175">Coiled coil</keyword>
<keyword evidence="4" id="KW-1185">Reference proteome</keyword>
<proteinExistence type="predicted"/>
<dbReference type="OrthoDB" id="17317at2759"/>
<feature type="domain" description="START" evidence="2">
    <location>
        <begin position="91"/>
        <end position="316"/>
    </location>
</feature>
<dbReference type="SUPFAM" id="SSF55961">
    <property type="entry name" value="Bet v1-like"/>
    <property type="match status" value="1"/>
</dbReference>
<dbReference type="RefSeq" id="XP_002677862.1">
    <property type="nucleotide sequence ID" value="XM_002677816.1"/>
</dbReference>
<dbReference type="PROSITE" id="PS50848">
    <property type="entry name" value="START"/>
    <property type="match status" value="1"/>
</dbReference>
<protein>
    <submittedName>
        <fullName evidence="3">Predicted protein</fullName>
    </submittedName>
</protein>
<dbReference type="OMA" id="MHTIRVE"/>
<dbReference type="AlphaFoldDB" id="D2VDC1"/>
<dbReference type="eggNOG" id="ENOG502S6X1">
    <property type="taxonomic scope" value="Eukaryota"/>
</dbReference>
<sequence length="348" mass="39520">MSSSSESSSNIPPTNQQKIEIIRKSIELFQHDKILDAYDLLKKQYSITENSISSLLESRESSSDIDEQEEQNETLSKEEAELVKLIYKDGALAKMLLSEFSSSAGWNTCVDKDDCKTFYKQTCKIDGGKGGSEAEPSLHAIKIEGIIETPVFNLMSILYEVDLYKNWVPQLGECGVIKYLGGNGTSRFRFLSYFSFNLPWPMSSRDSLTYAFVVDRSDYEQDPSILVVIRGADTHKDSSLADLISKHDNQTHVRVGIEYAGFLIKMLSEDTCHVSLIANVDPKLSYIPIWFQNWLTNNLSYLMISKLRQAAEKVPNSEYSVRIKNNDQVYGEITRRLSKFLVTHNLKK</sequence>
<dbReference type="InterPro" id="IPR002913">
    <property type="entry name" value="START_lipid-bd_dom"/>
</dbReference>
<dbReference type="GO" id="GO:0008289">
    <property type="term" value="F:lipid binding"/>
    <property type="evidence" value="ECO:0007669"/>
    <property type="project" value="InterPro"/>
</dbReference>
<accession>D2VDC1</accession>
<dbReference type="VEuPathDB" id="AmoebaDB:NAEGRDRAFT_48577"/>
<feature type="coiled-coil region" evidence="1">
    <location>
        <begin position="58"/>
        <end position="85"/>
    </location>
</feature>
<name>D2VDC1_NAEGR</name>
<dbReference type="Pfam" id="PF01852">
    <property type="entry name" value="START"/>
    <property type="match status" value="1"/>
</dbReference>
<organism evidence="4">
    <name type="scientific">Naegleria gruberi</name>
    <name type="common">Amoeba</name>
    <dbReference type="NCBI Taxonomy" id="5762"/>
    <lineage>
        <taxon>Eukaryota</taxon>
        <taxon>Discoba</taxon>
        <taxon>Heterolobosea</taxon>
        <taxon>Tetramitia</taxon>
        <taxon>Eutetramitia</taxon>
        <taxon>Vahlkampfiidae</taxon>
        <taxon>Naegleria</taxon>
    </lineage>
</organism>
<dbReference type="InterPro" id="IPR023393">
    <property type="entry name" value="START-like_dom_sf"/>
</dbReference>
<dbReference type="PANTHER" id="PTHR34560">
    <property type="entry name" value="POLYKETIDE CYCLASE/DEHYDRASE/LIPID TRANSPORT SUPERFAMILY PROTEIN"/>
    <property type="match status" value="1"/>
</dbReference>
<dbReference type="InParanoid" id="D2VDC1"/>
<dbReference type="Proteomes" id="UP000006671">
    <property type="component" value="Unassembled WGS sequence"/>
</dbReference>
<evidence type="ECO:0000256" key="1">
    <source>
        <dbReference type="SAM" id="Coils"/>
    </source>
</evidence>
<dbReference type="KEGG" id="ngr:NAEGRDRAFT_48577"/>
<dbReference type="PANTHER" id="PTHR34560:SF1">
    <property type="entry name" value="START DOMAIN-CONTAINING PROTEIN"/>
    <property type="match status" value="1"/>
</dbReference>
<gene>
    <name evidence="3" type="ORF">NAEGRDRAFT_48577</name>
</gene>
<dbReference type="EMBL" id="GG738864">
    <property type="protein sequence ID" value="EFC45118.1"/>
    <property type="molecule type" value="Genomic_DNA"/>
</dbReference>
<dbReference type="STRING" id="5762.D2VDC1"/>
<dbReference type="GeneID" id="8857066"/>
<reference evidence="3 4" key="1">
    <citation type="journal article" date="2010" name="Cell">
        <title>The genome of Naegleria gruberi illuminates early eukaryotic versatility.</title>
        <authorList>
            <person name="Fritz-Laylin L.K."/>
            <person name="Prochnik S.E."/>
            <person name="Ginger M.L."/>
            <person name="Dacks J.B."/>
            <person name="Carpenter M.L."/>
            <person name="Field M.C."/>
            <person name="Kuo A."/>
            <person name="Paredez A."/>
            <person name="Chapman J."/>
            <person name="Pham J."/>
            <person name="Shu S."/>
            <person name="Neupane R."/>
            <person name="Cipriano M."/>
            <person name="Mancuso J."/>
            <person name="Tu H."/>
            <person name="Salamov A."/>
            <person name="Lindquist E."/>
            <person name="Shapiro H."/>
            <person name="Lucas S."/>
            <person name="Grigoriev I.V."/>
            <person name="Cande W.Z."/>
            <person name="Fulton C."/>
            <person name="Rokhsar D.S."/>
            <person name="Dawson S.C."/>
        </authorList>
    </citation>
    <scope>NUCLEOTIDE SEQUENCE [LARGE SCALE GENOMIC DNA]</scope>
    <source>
        <strain evidence="3 4">NEG-M</strain>
    </source>
</reference>
<evidence type="ECO:0000313" key="3">
    <source>
        <dbReference type="EMBL" id="EFC45118.1"/>
    </source>
</evidence>
<evidence type="ECO:0000313" key="4">
    <source>
        <dbReference type="Proteomes" id="UP000006671"/>
    </source>
</evidence>
<dbReference type="Gene3D" id="3.30.530.20">
    <property type="match status" value="1"/>
</dbReference>